<accession>X1GQI0</accession>
<organism evidence="1">
    <name type="scientific">marine sediment metagenome</name>
    <dbReference type="NCBI Taxonomy" id="412755"/>
    <lineage>
        <taxon>unclassified sequences</taxon>
        <taxon>metagenomes</taxon>
        <taxon>ecological metagenomes</taxon>
    </lineage>
</organism>
<feature type="non-terminal residue" evidence="1">
    <location>
        <position position="35"/>
    </location>
</feature>
<name>X1GQI0_9ZZZZ</name>
<evidence type="ECO:0000313" key="1">
    <source>
        <dbReference type="EMBL" id="GAH47115.1"/>
    </source>
</evidence>
<sequence>MRYLILWNAVVQLIGEGILINLTKDDSLQQHSIEL</sequence>
<proteinExistence type="predicted"/>
<reference evidence="1" key="1">
    <citation type="journal article" date="2014" name="Front. Microbiol.">
        <title>High frequency of phylogenetically diverse reductive dehalogenase-homologous genes in deep subseafloor sedimentary metagenomes.</title>
        <authorList>
            <person name="Kawai M."/>
            <person name="Futagami T."/>
            <person name="Toyoda A."/>
            <person name="Takaki Y."/>
            <person name="Nishi S."/>
            <person name="Hori S."/>
            <person name="Arai W."/>
            <person name="Tsubouchi T."/>
            <person name="Morono Y."/>
            <person name="Uchiyama I."/>
            <person name="Ito T."/>
            <person name="Fujiyama A."/>
            <person name="Inagaki F."/>
            <person name="Takami H."/>
        </authorList>
    </citation>
    <scope>NUCLEOTIDE SEQUENCE</scope>
    <source>
        <strain evidence="1">Expedition CK06-06</strain>
    </source>
</reference>
<comment type="caution">
    <text evidence="1">The sequence shown here is derived from an EMBL/GenBank/DDBJ whole genome shotgun (WGS) entry which is preliminary data.</text>
</comment>
<gene>
    <name evidence="1" type="ORF">S03H2_15242</name>
</gene>
<protein>
    <submittedName>
        <fullName evidence="1">Uncharacterized protein</fullName>
    </submittedName>
</protein>
<dbReference type="EMBL" id="BARU01007742">
    <property type="protein sequence ID" value="GAH47115.1"/>
    <property type="molecule type" value="Genomic_DNA"/>
</dbReference>
<dbReference type="AlphaFoldDB" id="X1GQI0"/>